<evidence type="ECO:0000313" key="3">
    <source>
        <dbReference type="Proteomes" id="UP000019402"/>
    </source>
</evidence>
<comment type="caution">
    <text evidence="2">The sequence shown here is derived from an EMBL/GenBank/DDBJ whole genome shotgun (WGS) entry which is preliminary data.</text>
</comment>
<feature type="transmembrane region" description="Helical" evidence="1">
    <location>
        <begin position="79"/>
        <end position="102"/>
    </location>
</feature>
<evidence type="ECO:0000313" key="2">
    <source>
        <dbReference type="EMBL" id="GAF04350.1"/>
    </source>
</evidence>
<keyword evidence="3" id="KW-1185">Reference proteome</keyword>
<accession>W7Y0B2</accession>
<gene>
    <name evidence="2" type="ORF">JCM21142_73053</name>
</gene>
<dbReference type="Proteomes" id="UP000019402">
    <property type="component" value="Unassembled WGS sequence"/>
</dbReference>
<evidence type="ECO:0000256" key="1">
    <source>
        <dbReference type="SAM" id="Phobius"/>
    </source>
</evidence>
<dbReference type="EMBL" id="BAMD01000043">
    <property type="protein sequence ID" value="GAF04350.1"/>
    <property type="molecule type" value="Genomic_DNA"/>
</dbReference>
<proteinExistence type="predicted"/>
<name>W7Y0B2_9BACT</name>
<reference evidence="2 3" key="1">
    <citation type="journal article" date="2014" name="Genome Announc.">
        <title>Draft Genome Sequence of Cytophaga fermentans JCM 21142T, a Facultative Anaerobe Isolated from Marine Mud.</title>
        <authorList>
            <person name="Starns D."/>
            <person name="Oshima K."/>
            <person name="Suda W."/>
            <person name="Iino T."/>
            <person name="Yuki M."/>
            <person name="Inoue J."/>
            <person name="Kitamura K."/>
            <person name="Iida T."/>
            <person name="Darby A."/>
            <person name="Hattori M."/>
            <person name="Ohkuma M."/>
        </authorList>
    </citation>
    <scope>NUCLEOTIDE SEQUENCE [LARGE SCALE GENOMIC DNA]</scope>
    <source>
        <strain evidence="2 3">JCM 21142</strain>
    </source>
</reference>
<protein>
    <submittedName>
        <fullName evidence="2">Uncharacterized protein</fullName>
    </submittedName>
</protein>
<dbReference type="STRING" id="869213.GCA_000517085_00206"/>
<organism evidence="2 3">
    <name type="scientific">Saccharicrinis fermentans DSM 9555 = JCM 21142</name>
    <dbReference type="NCBI Taxonomy" id="869213"/>
    <lineage>
        <taxon>Bacteria</taxon>
        <taxon>Pseudomonadati</taxon>
        <taxon>Bacteroidota</taxon>
        <taxon>Bacteroidia</taxon>
        <taxon>Marinilabiliales</taxon>
        <taxon>Marinilabiliaceae</taxon>
        <taxon>Saccharicrinis</taxon>
    </lineage>
</organism>
<dbReference type="AlphaFoldDB" id="W7Y0B2"/>
<sequence length="110" mass="12340">MKTFTAIIRSIIHACPYSIAAKKCMNTLKGHKKVTPPKLQKFQNGIKTGRNIALIGVFCPFLWYSILTRQSADLTLLHAIHSGIIVGLGLLVLLINYLALFIHKRKKENI</sequence>
<feature type="transmembrane region" description="Helical" evidence="1">
    <location>
        <begin position="48"/>
        <end position="67"/>
    </location>
</feature>
<dbReference type="eggNOG" id="ENOG5033FKE">
    <property type="taxonomic scope" value="Bacteria"/>
</dbReference>
<keyword evidence="1" id="KW-0472">Membrane</keyword>
<keyword evidence="1" id="KW-1133">Transmembrane helix</keyword>
<keyword evidence="1" id="KW-0812">Transmembrane</keyword>